<organism evidence="1 2">
    <name type="scientific">Clostridium aciditolerans</name>
    <dbReference type="NCBI Taxonomy" id="339861"/>
    <lineage>
        <taxon>Bacteria</taxon>
        <taxon>Bacillati</taxon>
        <taxon>Bacillota</taxon>
        <taxon>Clostridia</taxon>
        <taxon>Eubacteriales</taxon>
        <taxon>Clostridiaceae</taxon>
        <taxon>Clostridium</taxon>
    </lineage>
</organism>
<evidence type="ECO:0000313" key="1">
    <source>
        <dbReference type="EMBL" id="MBI6874928.1"/>
    </source>
</evidence>
<accession>A0A934I259</accession>
<comment type="caution">
    <text evidence="1">The sequence shown here is derived from an EMBL/GenBank/DDBJ whole genome shotgun (WGS) entry which is preliminary data.</text>
</comment>
<name>A0A934I259_9CLOT</name>
<evidence type="ECO:0000313" key="2">
    <source>
        <dbReference type="Proteomes" id="UP000622687"/>
    </source>
</evidence>
<dbReference type="EMBL" id="JAEEGB010000037">
    <property type="protein sequence ID" value="MBI6874928.1"/>
    <property type="molecule type" value="Genomic_DNA"/>
</dbReference>
<sequence>MKDKLELIAAKEFTYYDEMYKVVDFLNKNLSEHDLVFGITERDDKHIINIYKEK</sequence>
<dbReference type="RefSeq" id="WP_178909204.1">
    <property type="nucleotide sequence ID" value="NZ_JAEEGB010000037.1"/>
</dbReference>
<dbReference type="Pfam" id="PF14084">
    <property type="entry name" value="DUF4264"/>
    <property type="match status" value="1"/>
</dbReference>
<dbReference type="Proteomes" id="UP000622687">
    <property type="component" value="Unassembled WGS sequence"/>
</dbReference>
<keyword evidence="2" id="KW-1185">Reference proteome</keyword>
<reference evidence="1" key="1">
    <citation type="submission" date="2020-12" db="EMBL/GenBank/DDBJ databases">
        <title>Clostridium thailandense sp. nov., a novel acetogenic bacterium isolated from peat land soil in Thailand.</title>
        <authorList>
            <person name="Chaikitkaew S."/>
            <person name="Birkeland N.K."/>
        </authorList>
    </citation>
    <scope>NUCLEOTIDE SEQUENCE</scope>
    <source>
        <strain evidence="1">DSM 17425</strain>
    </source>
</reference>
<proteinExistence type="predicted"/>
<dbReference type="AlphaFoldDB" id="A0A934I259"/>
<protein>
    <submittedName>
        <fullName evidence="1">YpmA family protein</fullName>
    </submittedName>
</protein>
<gene>
    <name evidence="1" type="ORF">I6U51_19855</name>
</gene>
<dbReference type="InterPro" id="IPR012190">
    <property type="entry name" value="UCP036698"/>
</dbReference>